<comment type="caution">
    <text evidence="2">The sequence shown here is derived from an EMBL/GenBank/DDBJ whole genome shotgun (WGS) entry which is preliminary data.</text>
</comment>
<reference evidence="2 3" key="1">
    <citation type="journal article" date="2023" name="Ecotoxicol. Environ. Saf.">
        <title>Mercury remediation potential of mercury-resistant strain Rheinheimera metallidurans sp. nov. isolated from a municipal waste dumping site.</title>
        <authorList>
            <person name="Yadav V."/>
            <person name="Manjhi A."/>
            <person name="Vadakedath N."/>
        </authorList>
    </citation>
    <scope>NUCLEOTIDE SEQUENCE [LARGE SCALE GENOMIC DNA]</scope>
    <source>
        <strain evidence="2 3">E-49</strain>
    </source>
</reference>
<keyword evidence="2" id="KW-0808">Transferase</keyword>
<accession>A0ABU8CAH2</accession>
<dbReference type="PANTHER" id="PTHR36836:SF1">
    <property type="entry name" value="COLANIC ACID BIOSYNTHESIS PROTEIN WCAK"/>
    <property type="match status" value="1"/>
</dbReference>
<dbReference type="InterPro" id="IPR007345">
    <property type="entry name" value="Polysacch_pyruvyl_Trfase"/>
</dbReference>
<gene>
    <name evidence="2" type="ORF">MN202_17215</name>
</gene>
<sequence>MTKQQSGATVAQPKHFLLAGYVGGINVGDETLTAAVAAHISRHYSSNITIASGQPALSQTYIGNSYNYVEAYYPGQPLNTKGLLNLVRAIRQADIIVFVGGGLLQDAHSTKLIQHCAFIASVAKVMNKPVMSFGIGAGPIKSAQGVKLSNLFLHANDVLYCRDSYSVEYIQQHLAPQPDTIKQGYDSIFLQGQQPADTARQKVVGLCYRHWPGLEQSTLLRLTQQLIDNEYAVVFMPYEKSDIALYHSLKQQFGDKIQLSTEQNIAATLGTISALHGLISMRLHANLLAILAGVPCVALSYDPKLSSVLASVGYGQNVLPLSASAEEILHLLQHPPAATQQHLLQQAIAQNAGCFSDAINLSLARQTPFSAVRKVALTAYWYRSLVLAPATRRVAVAIAPVFNKLLPGSLKAWIRRKLGFNW</sequence>
<dbReference type="PANTHER" id="PTHR36836">
    <property type="entry name" value="COLANIC ACID BIOSYNTHESIS PROTEIN WCAK"/>
    <property type="match status" value="1"/>
</dbReference>
<name>A0ABU8CAH2_9GAMM</name>
<dbReference type="EMBL" id="JALAAR010000018">
    <property type="protein sequence ID" value="MEH8018986.1"/>
    <property type="molecule type" value="Genomic_DNA"/>
</dbReference>
<proteinExistence type="predicted"/>
<feature type="domain" description="Polysaccharide pyruvyl transferase" evidence="1">
    <location>
        <begin position="26"/>
        <end position="303"/>
    </location>
</feature>
<organism evidence="2 3">
    <name type="scientific">Rheinheimera muenzenbergensis</name>
    <dbReference type="NCBI Taxonomy" id="1193628"/>
    <lineage>
        <taxon>Bacteria</taxon>
        <taxon>Pseudomonadati</taxon>
        <taxon>Pseudomonadota</taxon>
        <taxon>Gammaproteobacteria</taxon>
        <taxon>Chromatiales</taxon>
        <taxon>Chromatiaceae</taxon>
        <taxon>Rheinheimera</taxon>
    </lineage>
</organism>
<evidence type="ECO:0000259" key="1">
    <source>
        <dbReference type="Pfam" id="PF04230"/>
    </source>
</evidence>
<keyword evidence="3" id="KW-1185">Reference proteome</keyword>
<evidence type="ECO:0000313" key="2">
    <source>
        <dbReference type="EMBL" id="MEH8018986.1"/>
    </source>
</evidence>
<protein>
    <submittedName>
        <fullName evidence="2">Polysaccharide pyruvyl transferase family protein</fullName>
    </submittedName>
</protein>
<dbReference type="Proteomes" id="UP001375382">
    <property type="component" value="Unassembled WGS sequence"/>
</dbReference>
<dbReference type="RefSeq" id="WP_335737384.1">
    <property type="nucleotide sequence ID" value="NZ_JALAAR010000018.1"/>
</dbReference>
<dbReference type="Pfam" id="PF04230">
    <property type="entry name" value="PS_pyruv_trans"/>
    <property type="match status" value="1"/>
</dbReference>
<evidence type="ECO:0000313" key="3">
    <source>
        <dbReference type="Proteomes" id="UP001375382"/>
    </source>
</evidence>
<dbReference type="GO" id="GO:0016740">
    <property type="term" value="F:transferase activity"/>
    <property type="evidence" value="ECO:0007669"/>
    <property type="project" value="UniProtKB-KW"/>
</dbReference>